<sequence>MFGISPPQVTMQSQTDIIIPLHYFDNTPLWRAFILRSLFVFDDVLDSEKLRASLDALVRRDGWRKLGARMRRTAKGELEYRIPNEFSQDRPALSYSHVAHDMNAADHPIASRIPRPSTRPACVGDPDELRGLFQREGDPVKLEDYLNTDEPQLGLRIVSFKDKTLVCLSWPHTLMDALGKSALLHAWTLMLQGRGDEIHIPHGAESDPLAELGKHPTEPHKLASQRMSLFGLAQYGLSNIMDFFRTQENRMVCVPGSLVAKLRETALAELAADGIKTPFLSEGDVLCAWWTRLAISHLPQNSQRTVVLNNAFSLRAPLSADLLPKASGGYVSNAIGFINVLLPAYQVFDKPLSHVAFAIRNAIKELGTRPQVEAFAAMWRESQGRLPPFFGDRAMHMITFSNWSKARLFETDFSAAVVTPGKNSRNPGMPSYIQNNQSGLVMPNGFPIIGKGNSQSLSKRAFRGRTWVLFL</sequence>
<name>A0A8T9CDU2_9HELO</name>
<keyword evidence="2" id="KW-1185">Reference proteome</keyword>
<dbReference type="InterPro" id="IPR023213">
    <property type="entry name" value="CAT-like_dom_sf"/>
</dbReference>
<dbReference type="AlphaFoldDB" id="A0A8T9CDU2"/>
<evidence type="ECO:0000313" key="2">
    <source>
        <dbReference type="Proteomes" id="UP000469558"/>
    </source>
</evidence>
<dbReference type="OrthoDB" id="21502at2759"/>
<organism evidence="1 2">
    <name type="scientific">Lachnellula suecica</name>
    <dbReference type="NCBI Taxonomy" id="602035"/>
    <lineage>
        <taxon>Eukaryota</taxon>
        <taxon>Fungi</taxon>
        <taxon>Dikarya</taxon>
        <taxon>Ascomycota</taxon>
        <taxon>Pezizomycotina</taxon>
        <taxon>Leotiomycetes</taxon>
        <taxon>Helotiales</taxon>
        <taxon>Lachnaceae</taxon>
        <taxon>Lachnellula</taxon>
    </lineage>
</organism>
<protein>
    <submittedName>
        <fullName evidence="1">Transcriptional regulator sdnM</fullName>
    </submittedName>
</protein>
<dbReference type="EMBL" id="QGMK01000162">
    <property type="protein sequence ID" value="TVY83701.1"/>
    <property type="molecule type" value="Genomic_DNA"/>
</dbReference>
<comment type="caution">
    <text evidence="1">The sequence shown here is derived from an EMBL/GenBank/DDBJ whole genome shotgun (WGS) entry which is preliminary data.</text>
</comment>
<accession>A0A8T9CDU2</accession>
<dbReference type="Gene3D" id="3.30.559.10">
    <property type="entry name" value="Chloramphenicol acetyltransferase-like domain"/>
    <property type="match status" value="2"/>
</dbReference>
<evidence type="ECO:0000313" key="1">
    <source>
        <dbReference type="EMBL" id="TVY83701.1"/>
    </source>
</evidence>
<proteinExistence type="predicted"/>
<gene>
    <name evidence="1" type="primary">sdnM_5</name>
    <name evidence="1" type="ORF">LSUE1_G001139</name>
</gene>
<dbReference type="Proteomes" id="UP000469558">
    <property type="component" value="Unassembled WGS sequence"/>
</dbReference>
<reference evidence="1 2" key="1">
    <citation type="submission" date="2018-05" db="EMBL/GenBank/DDBJ databases">
        <title>Genome sequencing and assembly of the regulated plant pathogen Lachnellula willkommii and related sister species for the development of diagnostic species identification markers.</title>
        <authorList>
            <person name="Giroux E."/>
            <person name="Bilodeau G."/>
        </authorList>
    </citation>
    <scope>NUCLEOTIDE SEQUENCE [LARGE SCALE GENOMIC DNA]</scope>
    <source>
        <strain evidence="1 2">CBS 268.59</strain>
    </source>
</reference>